<evidence type="ECO:0000259" key="1">
    <source>
        <dbReference type="Pfam" id="PF12697"/>
    </source>
</evidence>
<feature type="domain" description="AB hydrolase-1" evidence="1">
    <location>
        <begin position="19"/>
        <end position="212"/>
    </location>
</feature>
<gene>
    <name evidence="2" type="ORF">HPO96_18665</name>
</gene>
<dbReference type="Pfam" id="PF12697">
    <property type="entry name" value="Abhydrolase_6"/>
    <property type="match status" value="1"/>
</dbReference>
<keyword evidence="3" id="KW-1185">Reference proteome</keyword>
<reference evidence="2 3" key="1">
    <citation type="submission" date="2020-05" db="EMBL/GenBank/DDBJ databases">
        <title>Genome sequence of Kribbella sandramycini ATCC 39419.</title>
        <authorList>
            <person name="Maclea K.S."/>
            <person name="Fair J.L."/>
        </authorList>
    </citation>
    <scope>NUCLEOTIDE SEQUENCE [LARGE SCALE GENOMIC DNA]</scope>
    <source>
        <strain evidence="2 3">ATCC 39419</strain>
    </source>
</reference>
<comment type="caution">
    <text evidence="2">The sequence shown here is derived from an EMBL/GenBank/DDBJ whole genome shotgun (WGS) entry which is preliminary data.</text>
</comment>
<sequence>MNRPGVDLVHNPPAATTLILLAHGGYEHSTKTPGPWRPPILRLHPFATAARTAAPAAAIGLLRYRHRGWNAAGDAAVDLRAVLDGLPGRFERVVLVGHSMGGRAVVAAGAHPRVAGVLGLAPWLPVDEPLSALRPPVTFAHGNDDRVTSPKGTVAYANRLRAAGTPVTVHLLDGETHAMLRRAEDWNTIVTTFVQEVLSGAVGEEKDRVWPAGPARGSAPAVLQIAWARLRMPVRERIRV</sequence>
<dbReference type="Proteomes" id="UP000534306">
    <property type="component" value="Unassembled WGS sequence"/>
</dbReference>
<keyword evidence="2" id="KW-0378">Hydrolase</keyword>
<dbReference type="RefSeq" id="WP_171674780.1">
    <property type="nucleotide sequence ID" value="NZ_BAAAGT010000006.1"/>
</dbReference>
<evidence type="ECO:0000313" key="2">
    <source>
        <dbReference type="EMBL" id="NOL42273.1"/>
    </source>
</evidence>
<dbReference type="SUPFAM" id="SSF53474">
    <property type="entry name" value="alpha/beta-Hydrolases"/>
    <property type="match status" value="1"/>
</dbReference>
<evidence type="ECO:0000313" key="3">
    <source>
        <dbReference type="Proteomes" id="UP000534306"/>
    </source>
</evidence>
<dbReference type="AlphaFoldDB" id="A0A7Y4P0V0"/>
<proteinExistence type="predicted"/>
<accession>A0A7Y4P0V0</accession>
<name>A0A7Y4P0V0_9ACTN</name>
<dbReference type="InterPro" id="IPR029058">
    <property type="entry name" value="AB_hydrolase_fold"/>
</dbReference>
<dbReference type="InterPro" id="IPR000073">
    <property type="entry name" value="AB_hydrolase_1"/>
</dbReference>
<dbReference type="GO" id="GO:0016787">
    <property type="term" value="F:hydrolase activity"/>
    <property type="evidence" value="ECO:0007669"/>
    <property type="project" value="UniProtKB-KW"/>
</dbReference>
<protein>
    <submittedName>
        <fullName evidence="2">Alpha/beta fold hydrolase</fullName>
    </submittedName>
</protein>
<dbReference type="EMBL" id="JABJRC010000004">
    <property type="protein sequence ID" value="NOL42273.1"/>
    <property type="molecule type" value="Genomic_DNA"/>
</dbReference>
<dbReference type="Gene3D" id="3.40.50.1820">
    <property type="entry name" value="alpha/beta hydrolase"/>
    <property type="match status" value="1"/>
</dbReference>
<organism evidence="2 3">
    <name type="scientific">Kribbella sandramycini</name>
    <dbReference type="NCBI Taxonomy" id="60450"/>
    <lineage>
        <taxon>Bacteria</taxon>
        <taxon>Bacillati</taxon>
        <taxon>Actinomycetota</taxon>
        <taxon>Actinomycetes</taxon>
        <taxon>Propionibacteriales</taxon>
        <taxon>Kribbellaceae</taxon>
        <taxon>Kribbella</taxon>
    </lineage>
</organism>